<organism evidence="5 6">
    <name type="scientific">[Anoxybacillus] calidus</name>
    <dbReference type="NCBI Taxonomy" id="575178"/>
    <lineage>
        <taxon>Bacteria</taxon>
        <taxon>Bacillati</taxon>
        <taxon>Bacillota</taxon>
        <taxon>Bacilli</taxon>
        <taxon>Bacillales</taxon>
        <taxon>Anoxybacillaceae</taxon>
        <taxon>Paranoxybacillus</taxon>
    </lineage>
</organism>
<keyword evidence="5" id="KW-0269">Exonuclease</keyword>
<dbReference type="Gene3D" id="3.40.50.300">
    <property type="entry name" value="P-loop containing nucleotide triphosphate hydrolases"/>
    <property type="match status" value="2"/>
</dbReference>
<feature type="coiled-coil region" evidence="4">
    <location>
        <begin position="918"/>
        <end position="962"/>
    </location>
</feature>
<gene>
    <name evidence="5" type="ORF">HNQ85_002336</name>
</gene>
<keyword evidence="6" id="KW-1185">Reference proteome</keyword>
<dbReference type="PANTHER" id="PTHR32114">
    <property type="entry name" value="ABC TRANSPORTER ABCH.3"/>
    <property type="match status" value="1"/>
</dbReference>
<dbReference type="AlphaFoldDB" id="A0A7W0BV66"/>
<dbReference type="EMBL" id="JACDUU010000005">
    <property type="protein sequence ID" value="MBA2872046.1"/>
    <property type="molecule type" value="Genomic_DNA"/>
</dbReference>
<evidence type="ECO:0000313" key="6">
    <source>
        <dbReference type="Proteomes" id="UP000580891"/>
    </source>
</evidence>
<keyword evidence="5" id="KW-0540">Nuclease</keyword>
<dbReference type="SUPFAM" id="SSF52540">
    <property type="entry name" value="P-loop containing nucleoside triphosphate hydrolases"/>
    <property type="match status" value="3"/>
</dbReference>
<keyword evidence="4" id="KW-0175">Coiled coil</keyword>
<proteinExistence type="inferred from homology"/>
<dbReference type="Proteomes" id="UP000580891">
    <property type="component" value="Unassembled WGS sequence"/>
</dbReference>
<dbReference type="RefSeq" id="WP_181537845.1">
    <property type="nucleotide sequence ID" value="NZ_JACDUU010000005.1"/>
</dbReference>
<accession>A0A7W0BV66</accession>
<feature type="coiled-coil region" evidence="4">
    <location>
        <begin position="606"/>
        <end position="798"/>
    </location>
</feature>
<evidence type="ECO:0000256" key="2">
    <source>
        <dbReference type="ARBA" id="ARBA00011322"/>
    </source>
</evidence>
<dbReference type="PANTHER" id="PTHR32114:SF2">
    <property type="entry name" value="ABC TRANSPORTER ABCH.3"/>
    <property type="match status" value="1"/>
</dbReference>
<name>A0A7W0BV66_9BACL</name>
<evidence type="ECO:0000256" key="1">
    <source>
        <dbReference type="ARBA" id="ARBA00006930"/>
    </source>
</evidence>
<comment type="similarity">
    <text evidence="1">Belongs to the SMC family. SbcC subfamily.</text>
</comment>
<comment type="subunit">
    <text evidence="2">Heterodimer of SbcC and SbcD.</text>
</comment>
<dbReference type="Pfam" id="PF13558">
    <property type="entry name" value="SbcC_Walker_B"/>
    <property type="match status" value="1"/>
</dbReference>
<reference evidence="5 6" key="1">
    <citation type="submission" date="2020-07" db="EMBL/GenBank/DDBJ databases">
        <title>Genomic Encyclopedia of Type Strains, Phase IV (KMG-IV): sequencing the most valuable type-strain genomes for metagenomic binning, comparative biology and taxonomic classification.</title>
        <authorList>
            <person name="Goeker M."/>
        </authorList>
    </citation>
    <scope>NUCLEOTIDE SEQUENCE [LARGE SCALE GENOMIC DNA]</scope>
    <source>
        <strain evidence="5 6">DSM 25220</strain>
    </source>
</reference>
<evidence type="ECO:0000256" key="4">
    <source>
        <dbReference type="SAM" id="Coils"/>
    </source>
</evidence>
<comment type="caution">
    <text evidence="5">The sequence shown here is derived from an EMBL/GenBank/DDBJ whole genome shotgun (WGS) entry which is preliminary data.</text>
</comment>
<evidence type="ECO:0000313" key="5">
    <source>
        <dbReference type="EMBL" id="MBA2872046.1"/>
    </source>
</evidence>
<evidence type="ECO:0000256" key="3">
    <source>
        <dbReference type="ARBA" id="ARBA00013368"/>
    </source>
</evidence>
<dbReference type="InterPro" id="IPR027417">
    <property type="entry name" value="P-loop_NTPase"/>
</dbReference>
<dbReference type="GO" id="GO:0004527">
    <property type="term" value="F:exonuclease activity"/>
    <property type="evidence" value="ECO:0007669"/>
    <property type="project" value="UniProtKB-KW"/>
</dbReference>
<feature type="coiled-coil region" evidence="4">
    <location>
        <begin position="184"/>
        <end position="383"/>
    </location>
</feature>
<keyword evidence="5" id="KW-0378">Hydrolase</keyword>
<protein>
    <recommendedName>
        <fullName evidence="3">Nuclease SbcCD subunit C</fullName>
    </recommendedName>
</protein>
<sequence length="1124" mass="132460">MKPISLTISGLHSFREKQIIDFETLCAGGVFGIFGPTGSGKSSILDAMTLALFGSVERAANNTHGIINHAEDQLMVSFTFELENAQGKKRYTVERSFKRSDEWRIKSASSRLIEIDKESIVLADKTNEVNKQIEQLLGLEMKDFTRAVVLPQGKFAEFLSLKGVERRQMLQRLFHLEQYGDRLNKKLKQRLGEAASQLNEIIAEQNGLGDASKEAIERAEKELRDCEVLLQKRQVELKQTEEEYEKKKQLWVWQNEKKAIETELMKLHKEEGNIRLLEMKKDQAEQAERLRPYLEQYEAAKNAVAAWQVKLESLQQRAAEAKEHYNQSLQHYERVRREKTEKEPQLLTKKEQLEQVQRMFAEMKKLETQVASFQQQLKLIEQKEIEKNEKLYEIEQIYQRGSEKQQMLKSELQQYHISAEEKEKVYRAYEEKQQLMSIYQTVQESKMGLLRKQEALQQAYGAKAKQETQALSIKEKIKNIFSRLEKNYHHVCERELQITKLIYKKEKELEEARVKQEKEKTRQLAFLLAQQLRQGEACPVCGSLEHPQPYKHIEEETNSEEIIKHLEQFIKQGQSGLQLLYTLKIQLEQLAQTIMEETSNELQLQLTDINKIIVEENETIQQLEVEIKALQQDYLQRREEVQQALQRLRRFENERLELEKQINMLQADIEELKNQYEKRQKHYQSLKEKWHEQYKDLDFDTMEQLREQIRQKENAIQQLQQRIERSVQFLEEKRKEWEQLKEERQMLEKEKIQFVSLLETKQELLREYESKIKGQVGDEQVERLIAHVERQIMLLKEQEEKAYEAWQHSQQIYQTLESEMKAAWQALEEGRQRYEEAESKWKLHLRQTSFQSEEEVRQAFLSRQEWEHLNEKIEQYWNSVKKRQMELERVAKAMAGNTVTEEEWMQIQALRQEIRESVNEAIQQVGAAQKIVEELMKKHERFNELEKKREKLSLLVSKYTQLQNVLKGNSFVEFIAEEQLIQVTQMASERLGSLTRQRYAIEVDSQGGFIIRDDANGGVRRPVTTLSGGETFLTSLSLALALSAQIQLRGEYPLQFFFLDEGFGTLDAELLDTVISALEKLHSNQLAIGVISHVQELRARLPKRLIVEPAEPSGRGTRVKLEMM</sequence>